<sequence>MAKNNTNRDISSVPILTGTNFSEWYSRIIILLQSKYLLDVREKPLDPEASTTISNKWKKSSYEAVNIIASRVSNQVFPKCVNQETIKNSHLL</sequence>
<protein>
    <recommendedName>
        <fullName evidence="3">DUF4219 domain-containing protein</fullName>
    </recommendedName>
</protein>
<dbReference type="Proteomes" id="UP000765509">
    <property type="component" value="Unassembled WGS sequence"/>
</dbReference>
<comment type="caution">
    <text evidence="1">The sequence shown here is derived from an EMBL/GenBank/DDBJ whole genome shotgun (WGS) entry which is preliminary data.</text>
</comment>
<name>A0A9Q3CGZ6_9BASI</name>
<keyword evidence="2" id="KW-1185">Reference proteome</keyword>
<accession>A0A9Q3CGZ6</accession>
<organism evidence="1 2">
    <name type="scientific">Austropuccinia psidii MF-1</name>
    <dbReference type="NCBI Taxonomy" id="1389203"/>
    <lineage>
        <taxon>Eukaryota</taxon>
        <taxon>Fungi</taxon>
        <taxon>Dikarya</taxon>
        <taxon>Basidiomycota</taxon>
        <taxon>Pucciniomycotina</taxon>
        <taxon>Pucciniomycetes</taxon>
        <taxon>Pucciniales</taxon>
        <taxon>Sphaerophragmiaceae</taxon>
        <taxon>Austropuccinia</taxon>
    </lineage>
</organism>
<reference evidence="1" key="1">
    <citation type="submission" date="2021-03" db="EMBL/GenBank/DDBJ databases">
        <title>Draft genome sequence of rust myrtle Austropuccinia psidii MF-1, a brazilian biotype.</title>
        <authorList>
            <person name="Quecine M.C."/>
            <person name="Pachon D.M.R."/>
            <person name="Bonatelli M.L."/>
            <person name="Correr F.H."/>
            <person name="Franceschini L.M."/>
            <person name="Leite T.F."/>
            <person name="Margarido G.R.A."/>
            <person name="Almeida C.A."/>
            <person name="Ferrarezi J.A."/>
            <person name="Labate C.A."/>
        </authorList>
    </citation>
    <scope>NUCLEOTIDE SEQUENCE</scope>
    <source>
        <strain evidence="1">MF-1</strain>
    </source>
</reference>
<evidence type="ECO:0000313" key="2">
    <source>
        <dbReference type="Proteomes" id="UP000765509"/>
    </source>
</evidence>
<dbReference type="AlphaFoldDB" id="A0A9Q3CGZ6"/>
<dbReference type="OrthoDB" id="1929566at2759"/>
<proteinExistence type="predicted"/>
<evidence type="ECO:0000313" key="1">
    <source>
        <dbReference type="EMBL" id="MBW0482930.1"/>
    </source>
</evidence>
<dbReference type="EMBL" id="AVOT02006990">
    <property type="protein sequence ID" value="MBW0482930.1"/>
    <property type="molecule type" value="Genomic_DNA"/>
</dbReference>
<gene>
    <name evidence="1" type="ORF">O181_022645</name>
</gene>
<evidence type="ECO:0008006" key="3">
    <source>
        <dbReference type="Google" id="ProtNLM"/>
    </source>
</evidence>